<evidence type="ECO:0000313" key="1">
    <source>
        <dbReference type="EMBL" id="MFM9327681.1"/>
    </source>
</evidence>
<comment type="caution">
    <text evidence="1">The sequence shown here is derived from an EMBL/GenBank/DDBJ whole genome shotgun (WGS) entry which is preliminary data.</text>
</comment>
<organism evidence="1 2">
    <name type="scientific">Paenibacillus mesotrionivorans</name>
    <dbReference type="NCBI Taxonomy" id="3160968"/>
    <lineage>
        <taxon>Bacteria</taxon>
        <taxon>Bacillati</taxon>
        <taxon>Bacillota</taxon>
        <taxon>Bacilli</taxon>
        <taxon>Bacillales</taxon>
        <taxon>Paenibacillaceae</taxon>
        <taxon>Paenibacillus</taxon>
    </lineage>
</organism>
<proteinExistence type="predicted"/>
<gene>
    <name evidence="1" type="ORF">ACI1P1_05120</name>
</gene>
<dbReference type="EMBL" id="JBJURJ010000003">
    <property type="protein sequence ID" value="MFM9327681.1"/>
    <property type="molecule type" value="Genomic_DNA"/>
</dbReference>
<evidence type="ECO:0000313" key="2">
    <source>
        <dbReference type="Proteomes" id="UP001631969"/>
    </source>
</evidence>
<reference evidence="1" key="1">
    <citation type="submission" date="2024-12" db="EMBL/GenBank/DDBJ databases">
        <authorList>
            <person name="Wu N."/>
        </authorList>
    </citation>
    <scope>NUCLEOTIDE SEQUENCE</scope>
    <source>
        <strain evidence="1">P15</strain>
    </source>
</reference>
<protein>
    <submittedName>
        <fullName evidence="1">HesA/MoeB/ThiF family protein</fullName>
    </submittedName>
</protein>
<name>A0ACC7NSJ5_9BACL</name>
<accession>A0ACC7NSJ5</accession>
<keyword evidence="2" id="KW-1185">Reference proteome</keyword>
<dbReference type="Proteomes" id="UP001631969">
    <property type="component" value="Unassembled WGS sequence"/>
</dbReference>
<sequence length="261" mass="28204">MDKESGTFQEDMSPFARQLKLVGEEGQKLLEKSTVFVAGVGGLGGTAALYLAAAGVGKLILVHEGIIKPPDLNRQILMDASRIGEPRIPCAVESIKRINPRVEIEAYPERITVDRAVEWAAAADIVIDARYDFPERYALNDACRKVGVPMVEAAMYAFEISLSVIVPGETPCLECLYPVPDQGWEPLAFPVLGATSGMAGTMAALEAVKWITGIGRPAAGEMVRINTLDLSSIRIKLEDTPLCPACAERRHTYAGIHQAAR</sequence>